<gene>
    <name evidence="2" type="ORF">EUX98_g5369</name>
</gene>
<dbReference type="EMBL" id="SGPM01000156">
    <property type="protein sequence ID" value="THH28818.1"/>
    <property type="molecule type" value="Genomic_DNA"/>
</dbReference>
<reference evidence="2 3" key="1">
    <citation type="submission" date="2019-02" db="EMBL/GenBank/DDBJ databases">
        <title>Genome sequencing of the rare red list fungi Antrodiella citrinella (Flaviporus citrinellus).</title>
        <authorList>
            <person name="Buettner E."/>
            <person name="Kellner H."/>
        </authorList>
    </citation>
    <scope>NUCLEOTIDE SEQUENCE [LARGE SCALE GENOMIC DNA]</scope>
    <source>
        <strain evidence="2 3">DSM 108506</strain>
    </source>
</reference>
<evidence type="ECO:0000313" key="3">
    <source>
        <dbReference type="Proteomes" id="UP000308730"/>
    </source>
</evidence>
<comment type="caution">
    <text evidence="2">The sequence shown here is derived from an EMBL/GenBank/DDBJ whole genome shotgun (WGS) entry which is preliminary data.</text>
</comment>
<accession>A0A4S4MU24</accession>
<dbReference type="AlphaFoldDB" id="A0A4S4MU24"/>
<proteinExistence type="predicted"/>
<feature type="region of interest" description="Disordered" evidence="1">
    <location>
        <begin position="26"/>
        <end position="49"/>
    </location>
</feature>
<feature type="compositionally biased region" description="Basic and acidic residues" evidence="1">
    <location>
        <begin position="27"/>
        <end position="37"/>
    </location>
</feature>
<sequence length="66" mass="7172">MIDTFFPFGVPQVYNANGFADGLVANDIHRDPNDPRGRSAPRSPLTTAPSRPTALALIFLLFTLLS</sequence>
<protein>
    <submittedName>
        <fullName evidence="2">Uncharacterized protein</fullName>
    </submittedName>
</protein>
<keyword evidence="3" id="KW-1185">Reference proteome</keyword>
<organism evidence="2 3">
    <name type="scientific">Antrodiella citrinella</name>
    <dbReference type="NCBI Taxonomy" id="2447956"/>
    <lineage>
        <taxon>Eukaryota</taxon>
        <taxon>Fungi</taxon>
        <taxon>Dikarya</taxon>
        <taxon>Basidiomycota</taxon>
        <taxon>Agaricomycotina</taxon>
        <taxon>Agaricomycetes</taxon>
        <taxon>Polyporales</taxon>
        <taxon>Steccherinaceae</taxon>
        <taxon>Antrodiella</taxon>
    </lineage>
</organism>
<name>A0A4S4MU24_9APHY</name>
<dbReference type="Proteomes" id="UP000308730">
    <property type="component" value="Unassembled WGS sequence"/>
</dbReference>
<evidence type="ECO:0000256" key="1">
    <source>
        <dbReference type="SAM" id="MobiDB-lite"/>
    </source>
</evidence>
<evidence type="ECO:0000313" key="2">
    <source>
        <dbReference type="EMBL" id="THH28818.1"/>
    </source>
</evidence>